<keyword evidence="7" id="KW-1185">Reference proteome</keyword>
<dbReference type="PRINTS" id="PR00344">
    <property type="entry name" value="BCTRLSENSOR"/>
</dbReference>
<comment type="catalytic activity">
    <reaction evidence="1">
        <text>ATP + protein L-histidine = ADP + protein N-phospho-L-histidine.</text>
        <dbReference type="EC" id="2.7.13.3"/>
    </reaction>
</comment>
<feature type="domain" description="Histidine kinase" evidence="5">
    <location>
        <begin position="1522"/>
        <end position="1732"/>
    </location>
</feature>
<sequence>MIEHYNHTIQLQNAPRLNNYVITEKLGESLQATVFKGFHKHVPDYALVIKCLKLLSSWEDQSRHLRQKVERLKVLHDPRICTPLTLESSDDHQFIVQPWFGGLPLNIWASGQAPIELADFLSLACALADTLQTVHDAGITHGGVKPHNILVLPDTLSVRLTDFITPLDIRDVSHFIYDPEFVRNTLAYTSPEQTGRINYRVDFSTDLYSLGIVFYELLTGGLPFFSADPLELIHSHLAEEARKAHTVNPNIPVTLAEIVHKLTLKQPEKRYQSAAGLLADLRRCQAELQKQGRISNFSLCQHDLSRRVVFISKMVGRQAESALIYQEYRQVMSGRFRSAFISGLSGIGKTRLIQELQKPLVKNRGYFTSGKFDQYQKNIPYSSFIQALRNLIRTFLTESNEQVAQWKHKILEAVESHGGVIIDVVPELEFIIGPQPEPVPLPPVEARNRFNNLFGRFLACLASENNPLVLFIDDLQWCDTATFDFLQNLFANHGEHPYLFFIGAYRHNEVDSAHPLSKLIHAVRDNAGPLAEIRLEALSASDCHEMVTYILDAEAAATAQLACFIADLTEGNPLFVSESLAWLYNEGLLGTDEDLHWFWDMQRIRDTQMPASVVELFSAKVQKLPLKTLHILNHCACMGNRFTAENVALVMDIRIEQLFEDLKPVLSSSLLLENKSDLQFVHDRVQEAVLRQVDVTIRPGIHWRIGKKLLDAALANAHLKIKDNLHVGRIEYQCAVEHNVDLENLDNLFTITAHLNQGRAAELDTETAYWLADINFHAGNKALDALAGEAANEFFLQAHDYLPADCWEMAYPLTFRIYQRLAKTNLMRGQYEHSEALLNRLIEHAVSDLDKAEALADQTTSLSSFGNFNQAIQTANRGLAYFEKSIPADADQARQQMQVLMVQIQQQGDVWQTILKMPFTRERKSKIELAFYSELIPDLYMCGLVPQLYLSAAQSTLHCLEGGMDESVIYSFSIMGLNLGEQGRFDEAFKYQDLAHDLCAKYPNTFGATRGMNGIVWCNMHSRSHPAEIVDYAHKGIQCGKNCGDLYNAGLSYGPLMWNLMVQGKNLRQLEEAAEECLQFSRKNQLSFSVGLAEAVLAGWVQPMKPDYQAADMTATLQRWATDNYVAASGSYFALLGFAQYFLGEYRSAAQSLQQVEDYLHGLTDNVLKRLWYVFKILIRLRQPEAPDWPEIDAEIAPLLGKLETWAELGPLLKPYLAFIRAEIALKQGFYREARNLYFDAIALAQAQHYGLLSGHLYEMLADLLNEYRLGDAELYYAEARRHYRLCRADAKSNRLQERRPYVGGDTAARGNRNEVSHETLPSLDINYLMKSALALSAEIDLSQLMQKIMAVVLESSAAQHGYLLIEQGGALLVCAEQHVGKKQLPQKPAYSIAKTRGICRAIVNYVQRTHAKVVLHDAMNCGDFQNAPEVQTLKLRSVLCLPIIKQSEFIGLLYLENRLAEGVFTLEKISMTELLTAQAAISLENAKLLEQTQLAYLQLQENQEHMLQMEKLSAMGTLVGGVAHEINNPLMGVMNFVEFVADRTDDPKSKQILEQALQQIQRIKKIVSNMLVFMRSKSVTGGHCSFSEVLEQSLLLLEGELRKAAITIEMDIPDTLPDIACPAECLQQILVNLLINARDALLDSAQPKIEIVAMLNGQTLAVSISDNGPGISQEVQSRMFDPFFTTKPPGKGTGLGLSVTRRLIQDSGGAIDIDSRPGAGCRIRLDFHIFDS</sequence>
<proteinExistence type="predicted"/>
<dbReference type="CDD" id="cd14014">
    <property type="entry name" value="STKc_PknB_like"/>
    <property type="match status" value="1"/>
</dbReference>
<evidence type="ECO:0000256" key="2">
    <source>
        <dbReference type="ARBA" id="ARBA00012438"/>
    </source>
</evidence>
<evidence type="ECO:0000259" key="4">
    <source>
        <dbReference type="PROSITE" id="PS50011"/>
    </source>
</evidence>
<accession>A0ABT1U1R3</accession>
<dbReference type="Pfam" id="PF13191">
    <property type="entry name" value="AAA_16"/>
    <property type="match status" value="1"/>
</dbReference>
<dbReference type="EMBL" id="JANIBK010000015">
    <property type="protein sequence ID" value="MCQ8127752.1"/>
    <property type="molecule type" value="Genomic_DNA"/>
</dbReference>
<name>A0ABT1U1R3_9GAMM</name>
<gene>
    <name evidence="6" type="ORF">NP596_04690</name>
</gene>
<dbReference type="SUPFAM" id="SSF52540">
    <property type="entry name" value="P-loop containing nucleoside triphosphate hydrolases"/>
    <property type="match status" value="1"/>
</dbReference>
<dbReference type="InterPro" id="IPR000719">
    <property type="entry name" value="Prot_kinase_dom"/>
</dbReference>
<dbReference type="PANTHER" id="PTHR43642">
    <property type="entry name" value="HYBRID SIGNAL TRANSDUCTION HISTIDINE KINASE G"/>
    <property type="match status" value="1"/>
</dbReference>
<dbReference type="SMART" id="SM00388">
    <property type="entry name" value="HisKA"/>
    <property type="match status" value="1"/>
</dbReference>
<protein>
    <recommendedName>
        <fullName evidence="2">histidine kinase</fullName>
        <ecNumber evidence="2">2.7.13.3</ecNumber>
    </recommendedName>
</protein>
<comment type="caution">
    <text evidence="6">The sequence shown here is derived from an EMBL/GenBank/DDBJ whole genome shotgun (WGS) entry which is preliminary data.</text>
</comment>
<dbReference type="Gene3D" id="1.10.287.130">
    <property type="match status" value="1"/>
</dbReference>
<dbReference type="Pfam" id="PF00069">
    <property type="entry name" value="Pkinase"/>
    <property type="match status" value="1"/>
</dbReference>
<organism evidence="6 7">
    <name type="scientific">Methylomonas rivi</name>
    <dbReference type="NCBI Taxonomy" id="2952226"/>
    <lineage>
        <taxon>Bacteria</taxon>
        <taxon>Pseudomonadati</taxon>
        <taxon>Pseudomonadota</taxon>
        <taxon>Gammaproteobacteria</taxon>
        <taxon>Methylococcales</taxon>
        <taxon>Methylococcaceae</taxon>
        <taxon>Methylomonas</taxon>
    </lineage>
</organism>
<evidence type="ECO:0000313" key="7">
    <source>
        <dbReference type="Proteomes" id="UP001524586"/>
    </source>
</evidence>
<dbReference type="InterPro" id="IPR011990">
    <property type="entry name" value="TPR-like_helical_dom_sf"/>
</dbReference>
<dbReference type="InterPro" id="IPR004358">
    <property type="entry name" value="Sig_transdc_His_kin-like_C"/>
</dbReference>
<dbReference type="CDD" id="cd00082">
    <property type="entry name" value="HisKA"/>
    <property type="match status" value="1"/>
</dbReference>
<dbReference type="SMART" id="SM00220">
    <property type="entry name" value="S_TKc"/>
    <property type="match status" value="1"/>
</dbReference>
<dbReference type="SUPFAM" id="SSF47384">
    <property type="entry name" value="Homodimeric domain of signal transducing histidine kinase"/>
    <property type="match status" value="1"/>
</dbReference>
<feature type="domain" description="Protein kinase" evidence="4">
    <location>
        <begin position="20"/>
        <end position="288"/>
    </location>
</feature>
<dbReference type="InterPro" id="IPR036890">
    <property type="entry name" value="HATPase_C_sf"/>
</dbReference>
<dbReference type="SMART" id="SM00065">
    <property type="entry name" value="GAF"/>
    <property type="match status" value="1"/>
</dbReference>
<dbReference type="InterPro" id="IPR036097">
    <property type="entry name" value="HisK_dim/P_sf"/>
</dbReference>
<evidence type="ECO:0000256" key="1">
    <source>
        <dbReference type="ARBA" id="ARBA00000085"/>
    </source>
</evidence>
<dbReference type="RefSeq" id="WP_256614101.1">
    <property type="nucleotide sequence ID" value="NZ_JANIBK010000015.1"/>
</dbReference>
<dbReference type="InterPro" id="IPR011009">
    <property type="entry name" value="Kinase-like_dom_sf"/>
</dbReference>
<dbReference type="EC" id="2.7.13.3" evidence="2"/>
<dbReference type="PANTHER" id="PTHR43642:SF1">
    <property type="entry name" value="HYBRID SIGNAL TRANSDUCTION HISTIDINE KINASE G"/>
    <property type="match status" value="1"/>
</dbReference>
<dbReference type="Gene3D" id="3.40.50.300">
    <property type="entry name" value="P-loop containing nucleotide triphosphate hydrolases"/>
    <property type="match status" value="1"/>
</dbReference>
<evidence type="ECO:0000256" key="3">
    <source>
        <dbReference type="ARBA" id="ARBA00022553"/>
    </source>
</evidence>
<dbReference type="Gene3D" id="3.30.450.40">
    <property type="match status" value="1"/>
</dbReference>
<dbReference type="Pfam" id="PF00512">
    <property type="entry name" value="HisKA"/>
    <property type="match status" value="1"/>
</dbReference>
<dbReference type="Pfam" id="PF01590">
    <property type="entry name" value="GAF"/>
    <property type="match status" value="1"/>
</dbReference>
<dbReference type="InterPro" id="IPR003018">
    <property type="entry name" value="GAF"/>
</dbReference>
<dbReference type="SMART" id="SM00387">
    <property type="entry name" value="HATPase_c"/>
    <property type="match status" value="1"/>
</dbReference>
<dbReference type="SUPFAM" id="SSF56112">
    <property type="entry name" value="Protein kinase-like (PK-like)"/>
    <property type="match status" value="1"/>
</dbReference>
<dbReference type="InterPro" id="IPR041664">
    <property type="entry name" value="AAA_16"/>
</dbReference>
<dbReference type="InterPro" id="IPR005467">
    <property type="entry name" value="His_kinase_dom"/>
</dbReference>
<keyword evidence="3" id="KW-0597">Phosphoprotein</keyword>
<dbReference type="PROSITE" id="PS50109">
    <property type="entry name" value="HIS_KIN"/>
    <property type="match status" value="1"/>
</dbReference>
<dbReference type="Gene3D" id="1.10.510.10">
    <property type="entry name" value="Transferase(Phosphotransferase) domain 1"/>
    <property type="match status" value="1"/>
</dbReference>
<dbReference type="Proteomes" id="UP001524586">
    <property type="component" value="Unassembled WGS sequence"/>
</dbReference>
<dbReference type="InterPro" id="IPR003594">
    <property type="entry name" value="HATPase_dom"/>
</dbReference>
<dbReference type="InterPro" id="IPR027417">
    <property type="entry name" value="P-loop_NTPase"/>
</dbReference>
<dbReference type="PROSITE" id="PS50011">
    <property type="entry name" value="PROTEIN_KINASE_DOM"/>
    <property type="match status" value="1"/>
</dbReference>
<dbReference type="Gene3D" id="3.30.200.20">
    <property type="entry name" value="Phosphorylase Kinase, domain 1"/>
    <property type="match status" value="1"/>
</dbReference>
<evidence type="ECO:0000259" key="5">
    <source>
        <dbReference type="PROSITE" id="PS50109"/>
    </source>
</evidence>
<dbReference type="SUPFAM" id="SSF55781">
    <property type="entry name" value="GAF domain-like"/>
    <property type="match status" value="1"/>
</dbReference>
<evidence type="ECO:0000313" key="6">
    <source>
        <dbReference type="EMBL" id="MCQ8127752.1"/>
    </source>
</evidence>
<dbReference type="InterPro" id="IPR053159">
    <property type="entry name" value="Hybrid_Histidine_Kinase"/>
</dbReference>
<dbReference type="SUPFAM" id="SSF55874">
    <property type="entry name" value="ATPase domain of HSP90 chaperone/DNA topoisomerase II/histidine kinase"/>
    <property type="match status" value="1"/>
</dbReference>
<dbReference type="InterPro" id="IPR029016">
    <property type="entry name" value="GAF-like_dom_sf"/>
</dbReference>
<dbReference type="SUPFAM" id="SSF48452">
    <property type="entry name" value="TPR-like"/>
    <property type="match status" value="1"/>
</dbReference>
<dbReference type="Pfam" id="PF02518">
    <property type="entry name" value="HATPase_c"/>
    <property type="match status" value="1"/>
</dbReference>
<reference evidence="6 7" key="1">
    <citation type="submission" date="2022-07" db="EMBL/GenBank/DDBJ databases">
        <title>Methylomonas rivi sp. nov., Methylomonas rosea sp. nov., Methylomonas aureus sp. nov. and Methylomonas subterranea sp. nov., four novel methanotrophs isolated from a freshwater creek and the deep terrestrial subsurface.</title>
        <authorList>
            <person name="Abin C."/>
            <person name="Sankaranarayanan K."/>
            <person name="Garner C."/>
            <person name="Sindelar R."/>
            <person name="Kotary K."/>
            <person name="Garner R."/>
            <person name="Barclay S."/>
            <person name="Lawson P."/>
            <person name="Krumholz L."/>
        </authorList>
    </citation>
    <scope>NUCLEOTIDE SEQUENCE [LARGE SCALE GENOMIC DNA]</scope>
    <source>
        <strain evidence="6 7">WSC-6</strain>
    </source>
</reference>
<dbReference type="Gene3D" id="3.30.565.10">
    <property type="entry name" value="Histidine kinase-like ATPase, C-terminal domain"/>
    <property type="match status" value="1"/>
</dbReference>
<dbReference type="InterPro" id="IPR003661">
    <property type="entry name" value="HisK_dim/P_dom"/>
</dbReference>